<feature type="transmembrane region" description="Helical" evidence="8">
    <location>
        <begin position="6"/>
        <end position="27"/>
    </location>
</feature>
<dbReference type="STRING" id="187979.ERS852385_00162"/>
<keyword evidence="6 8" id="KW-1133">Transmembrane helix</keyword>
<proteinExistence type="inferred from homology"/>
<evidence type="ECO:0000256" key="4">
    <source>
        <dbReference type="ARBA" id="ARBA00022692"/>
    </source>
</evidence>
<dbReference type="GO" id="GO:0008360">
    <property type="term" value="P:regulation of cell shape"/>
    <property type="evidence" value="ECO:0007669"/>
    <property type="project" value="UniProtKB-KW"/>
</dbReference>
<name>A0A173WES4_9FIRM</name>
<keyword evidence="3" id="KW-1003">Cell membrane</keyword>
<feature type="transmembrane region" description="Helical" evidence="8">
    <location>
        <begin position="64"/>
        <end position="84"/>
    </location>
</feature>
<dbReference type="Proteomes" id="UP000095546">
    <property type="component" value="Unassembled WGS sequence"/>
</dbReference>
<keyword evidence="5" id="KW-0133">Cell shape</keyword>
<evidence type="ECO:0000256" key="3">
    <source>
        <dbReference type="ARBA" id="ARBA00022475"/>
    </source>
</evidence>
<dbReference type="PIRSF" id="PIRSF037497">
    <property type="entry name" value="MreD_Clostridium/Treponema_prd"/>
    <property type="match status" value="1"/>
</dbReference>
<evidence type="ECO:0000313" key="10">
    <source>
        <dbReference type="Proteomes" id="UP000095546"/>
    </source>
</evidence>
<keyword evidence="10" id="KW-1185">Reference proteome</keyword>
<keyword evidence="4 8" id="KW-0812">Transmembrane</keyword>
<accession>A0A173WES4</accession>
<evidence type="ECO:0000256" key="7">
    <source>
        <dbReference type="ARBA" id="ARBA00023136"/>
    </source>
</evidence>
<reference evidence="9 10" key="1">
    <citation type="submission" date="2015-09" db="EMBL/GenBank/DDBJ databases">
        <authorList>
            <consortium name="Pathogen Informatics"/>
        </authorList>
    </citation>
    <scope>NUCLEOTIDE SEQUENCE [LARGE SCALE GENOMIC DNA]</scope>
    <source>
        <strain evidence="9 10">2789STDY5608828</strain>
    </source>
</reference>
<dbReference type="AlphaFoldDB" id="A0A173WES4"/>
<evidence type="ECO:0000256" key="2">
    <source>
        <dbReference type="ARBA" id="ARBA00007776"/>
    </source>
</evidence>
<dbReference type="NCBIfam" id="TIGR03426">
    <property type="entry name" value="shape_MreD"/>
    <property type="match status" value="1"/>
</dbReference>
<gene>
    <name evidence="9" type="ORF">ERS852385_00162</name>
</gene>
<sequence>MKNAGATALLVIILYALQTSILPLIAYHGVTADLMLLFVTSTAFLKGARVGALSGFAVGVLQDIASGTFLGVNAFTRVLIGFCVGKFSDQVFKEQVFLPVFASLLVTTVNYFILALLMILLGYRFNLMGHMQYTLLPMLIYQLAFAYPVHHLAYELDKRYGKKA</sequence>
<dbReference type="InterPro" id="IPR007227">
    <property type="entry name" value="Cell_shape_determining_MreD"/>
</dbReference>
<protein>
    <submittedName>
        <fullName evidence="9">Rod shape-determining protein MreD</fullName>
    </submittedName>
</protein>
<dbReference type="InterPro" id="IPR017225">
    <property type="entry name" value="Cell_shape_determin_MreD_prd"/>
</dbReference>
<feature type="transmembrane region" description="Helical" evidence="8">
    <location>
        <begin position="96"/>
        <end position="123"/>
    </location>
</feature>
<evidence type="ECO:0000256" key="1">
    <source>
        <dbReference type="ARBA" id="ARBA00004651"/>
    </source>
</evidence>
<evidence type="ECO:0000256" key="8">
    <source>
        <dbReference type="SAM" id="Phobius"/>
    </source>
</evidence>
<dbReference type="Pfam" id="PF04093">
    <property type="entry name" value="MreD"/>
    <property type="match status" value="1"/>
</dbReference>
<comment type="similarity">
    <text evidence="2">Belongs to the MreD family.</text>
</comment>
<dbReference type="EMBL" id="CYYU01000001">
    <property type="protein sequence ID" value="CUN36638.1"/>
    <property type="molecule type" value="Genomic_DNA"/>
</dbReference>
<comment type="subcellular location">
    <subcellularLocation>
        <location evidence="1">Cell membrane</location>
        <topology evidence="1">Multi-pass membrane protein</topology>
    </subcellularLocation>
</comment>
<dbReference type="OrthoDB" id="9796616at2"/>
<evidence type="ECO:0000256" key="6">
    <source>
        <dbReference type="ARBA" id="ARBA00022989"/>
    </source>
</evidence>
<dbReference type="RefSeq" id="WP_036373782.1">
    <property type="nucleotide sequence ID" value="NZ_CABIWZ010000001.1"/>
</dbReference>
<feature type="transmembrane region" description="Helical" evidence="8">
    <location>
        <begin position="135"/>
        <end position="154"/>
    </location>
</feature>
<dbReference type="eggNOG" id="COG2891">
    <property type="taxonomic scope" value="Bacteria"/>
</dbReference>
<dbReference type="GO" id="GO:0005886">
    <property type="term" value="C:plasma membrane"/>
    <property type="evidence" value="ECO:0007669"/>
    <property type="project" value="UniProtKB-SubCell"/>
</dbReference>
<dbReference type="Gene3D" id="1.10.1760.20">
    <property type="match status" value="1"/>
</dbReference>
<evidence type="ECO:0000256" key="5">
    <source>
        <dbReference type="ARBA" id="ARBA00022960"/>
    </source>
</evidence>
<organism evidence="9 10">
    <name type="scientific">Mitsuokella jalaludinii</name>
    <dbReference type="NCBI Taxonomy" id="187979"/>
    <lineage>
        <taxon>Bacteria</taxon>
        <taxon>Bacillati</taxon>
        <taxon>Bacillota</taxon>
        <taxon>Negativicutes</taxon>
        <taxon>Selenomonadales</taxon>
        <taxon>Selenomonadaceae</taxon>
        <taxon>Mitsuokella</taxon>
    </lineage>
</organism>
<evidence type="ECO:0000313" key="9">
    <source>
        <dbReference type="EMBL" id="CUN36638.1"/>
    </source>
</evidence>
<keyword evidence="7 8" id="KW-0472">Membrane</keyword>